<dbReference type="AlphaFoldDB" id="A0A5J5F307"/>
<evidence type="ECO:0000256" key="1">
    <source>
        <dbReference type="SAM" id="MobiDB-lite"/>
    </source>
</evidence>
<evidence type="ECO:0000313" key="3">
    <source>
        <dbReference type="Proteomes" id="UP000326924"/>
    </source>
</evidence>
<dbReference type="EMBL" id="VXIS01000048">
    <property type="protein sequence ID" value="KAA8910224.1"/>
    <property type="molecule type" value="Genomic_DNA"/>
</dbReference>
<protein>
    <submittedName>
        <fullName evidence="2">Uncharacterized protein</fullName>
    </submittedName>
</protein>
<name>A0A5J5F307_9PEZI</name>
<feature type="compositionally biased region" description="Basic residues" evidence="1">
    <location>
        <begin position="1"/>
        <end position="10"/>
    </location>
</feature>
<evidence type="ECO:0000313" key="2">
    <source>
        <dbReference type="EMBL" id="KAA8910224.1"/>
    </source>
</evidence>
<dbReference type="OrthoDB" id="3257409at2759"/>
<gene>
    <name evidence="2" type="ORF">FN846DRAFT_888492</name>
</gene>
<comment type="caution">
    <text evidence="2">The sequence shown here is derived from an EMBL/GenBank/DDBJ whole genome shotgun (WGS) entry which is preliminary data.</text>
</comment>
<feature type="region of interest" description="Disordered" evidence="1">
    <location>
        <begin position="1"/>
        <end position="76"/>
    </location>
</feature>
<dbReference type="InParanoid" id="A0A5J5F307"/>
<organism evidence="2 3">
    <name type="scientific">Sphaerosporella brunnea</name>
    <dbReference type="NCBI Taxonomy" id="1250544"/>
    <lineage>
        <taxon>Eukaryota</taxon>
        <taxon>Fungi</taxon>
        <taxon>Dikarya</taxon>
        <taxon>Ascomycota</taxon>
        <taxon>Pezizomycotina</taxon>
        <taxon>Pezizomycetes</taxon>
        <taxon>Pezizales</taxon>
        <taxon>Pyronemataceae</taxon>
        <taxon>Sphaerosporella</taxon>
    </lineage>
</organism>
<dbReference type="Proteomes" id="UP000326924">
    <property type="component" value="Unassembled WGS sequence"/>
</dbReference>
<reference evidence="2 3" key="1">
    <citation type="submission" date="2019-09" db="EMBL/GenBank/DDBJ databases">
        <title>Draft genome of the ectomycorrhizal ascomycete Sphaerosporella brunnea.</title>
        <authorList>
            <consortium name="DOE Joint Genome Institute"/>
            <person name="Benucci G.M."/>
            <person name="Marozzi G."/>
            <person name="Antonielli L."/>
            <person name="Sanchez S."/>
            <person name="Marco P."/>
            <person name="Wang X."/>
            <person name="Falini L.B."/>
            <person name="Barry K."/>
            <person name="Haridas S."/>
            <person name="Lipzen A."/>
            <person name="Labutti K."/>
            <person name="Grigoriev I.V."/>
            <person name="Murat C."/>
            <person name="Martin F."/>
            <person name="Albertini E."/>
            <person name="Donnini D."/>
            <person name="Bonito G."/>
        </authorList>
    </citation>
    <scope>NUCLEOTIDE SEQUENCE [LARGE SCALE GENOMIC DNA]</scope>
    <source>
        <strain evidence="2 3">Sb_GMNB300</strain>
    </source>
</reference>
<sequence length="277" mass="31182">MSAIQHHRPHYTPVSMPAEMTSNRIAAKSETPIPQDCQFHHIYQQDRSRSETPTLPIPSRISRQSETPIPQLWDVPGVPAIDELNGNPDGHQLSMIDYSSDPEVQLDLSEHDADGPSDSEMEEVHPLYAANACSSSNNLDESDVDGDQGDRPIEAVFTYGSSDVEDLNDLDNSNFNYRRVQLQPLTPQEQISFAYQDITITHHISRAAIKEFCTLQPEHPLDPRTTAKHIARLTGIKEVRYDCCVKGCVSYSLPQYSALRECPIDTCRHPRYRTING</sequence>
<keyword evidence="3" id="KW-1185">Reference proteome</keyword>
<accession>A0A5J5F307</accession>
<proteinExistence type="predicted"/>